<reference evidence="1" key="1">
    <citation type="submission" date="2019-02" db="EMBL/GenBank/DDBJ databases">
        <authorList>
            <person name="Gruber-Vodicka R. H."/>
            <person name="Seah K. B. B."/>
        </authorList>
    </citation>
    <scope>NUCLEOTIDE SEQUENCE</scope>
    <source>
        <strain evidence="1">BECK_BZ123</strain>
    </source>
</reference>
<sequence>MGKVGVRFTHPNLERNRKYDKVANPLDIGNFREELGLISKTIQNHHAKIMKAWNERCGKIRELYVTLSTPFPLLSPEQKHRLITPARRSLTWRENFRVIETKILELARKLADGLVVDTVTVVP</sequence>
<protein>
    <submittedName>
        <fullName evidence="1">Uncharacterized protein</fullName>
    </submittedName>
</protein>
<name>A0A450YVM5_9GAMM</name>
<proteinExistence type="predicted"/>
<accession>A0A450YVM5</accession>
<organism evidence="1">
    <name type="scientific">Candidatus Kentrum sp. TC</name>
    <dbReference type="NCBI Taxonomy" id="2126339"/>
    <lineage>
        <taxon>Bacteria</taxon>
        <taxon>Pseudomonadati</taxon>
        <taxon>Pseudomonadota</taxon>
        <taxon>Gammaproteobacteria</taxon>
        <taxon>Candidatus Kentrum</taxon>
    </lineage>
</organism>
<evidence type="ECO:0000313" key="1">
    <source>
        <dbReference type="EMBL" id="VFK45621.1"/>
    </source>
</evidence>
<dbReference type="EMBL" id="CAADFS010000026">
    <property type="protein sequence ID" value="VFK45621.1"/>
    <property type="molecule type" value="Genomic_DNA"/>
</dbReference>
<gene>
    <name evidence="1" type="ORF">BECKTC1821D_GA0114238_10262</name>
</gene>
<dbReference type="AlphaFoldDB" id="A0A450YVM5"/>